<gene>
    <name evidence="2" type="ORF">MHBO_002374</name>
</gene>
<keyword evidence="3" id="KW-1185">Reference proteome</keyword>
<keyword evidence="1" id="KW-0472">Membrane</keyword>
<comment type="caution">
    <text evidence="2">The sequence shown here is derived from an EMBL/GenBank/DDBJ whole genome shotgun (WGS) entry which is preliminary data.</text>
</comment>
<reference evidence="2 3" key="1">
    <citation type="journal article" date="2024" name="BMC Biol.">
        <title>Comparative genomics of Ascetosporea gives new insight into the evolutionary basis for animal parasitism in Rhizaria.</title>
        <authorList>
            <person name="Hiltunen Thoren M."/>
            <person name="Onut-Brannstrom I."/>
            <person name="Alfjorden A."/>
            <person name="Peckova H."/>
            <person name="Swords F."/>
            <person name="Hooper C."/>
            <person name="Holzer A.S."/>
            <person name="Bass D."/>
            <person name="Burki F."/>
        </authorList>
    </citation>
    <scope>NUCLEOTIDE SEQUENCE [LARGE SCALE GENOMIC DNA]</scope>
    <source>
        <strain evidence="2">20-A016</strain>
    </source>
</reference>
<feature type="transmembrane region" description="Helical" evidence="1">
    <location>
        <begin position="151"/>
        <end position="170"/>
    </location>
</feature>
<keyword evidence="1" id="KW-1133">Transmembrane helix</keyword>
<evidence type="ECO:0000256" key="1">
    <source>
        <dbReference type="SAM" id="Phobius"/>
    </source>
</evidence>
<dbReference type="EMBL" id="JBDODL010000830">
    <property type="protein sequence ID" value="MES1920733.1"/>
    <property type="molecule type" value="Genomic_DNA"/>
</dbReference>
<evidence type="ECO:0000313" key="2">
    <source>
        <dbReference type="EMBL" id="MES1920733.1"/>
    </source>
</evidence>
<dbReference type="PANTHER" id="PTHR35972">
    <property type="entry name" value="SINGLE-PASS MEMBRANE AND COILED-COIL DOMAIN-CONTAINING PROTEIN 3"/>
    <property type="match status" value="1"/>
</dbReference>
<organism evidence="2 3">
    <name type="scientific">Bonamia ostreae</name>
    <dbReference type="NCBI Taxonomy" id="126728"/>
    <lineage>
        <taxon>Eukaryota</taxon>
        <taxon>Sar</taxon>
        <taxon>Rhizaria</taxon>
        <taxon>Endomyxa</taxon>
        <taxon>Ascetosporea</taxon>
        <taxon>Haplosporida</taxon>
        <taxon>Bonamia</taxon>
    </lineage>
</organism>
<evidence type="ECO:0000313" key="3">
    <source>
        <dbReference type="Proteomes" id="UP001439008"/>
    </source>
</evidence>
<dbReference type="Proteomes" id="UP001439008">
    <property type="component" value="Unassembled WGS sequence"/>
</dbReference>
<keyword evidence="1" id="KW-0812">Transmembrane</keyword>
<dbReference type="InterPro" id="IPR040004">
    <property type="entry name" value="SMCO3"/>
</dbReference>
<name>A0ABV2AM54_9EUKA</name>
<dbReference type="PANTHER" id="PTHR35972:SF1">
    <property type="entry name" value="SINGLE-PASS MEMBRANE AND COILED-COIL DOMAIN-CONTAINING PROTEIN 3"/>
    <property type="match status" value="1"/>
</dbReference>
<accession>A0ABV2AM54</accession>
<sequence length="228" mass="26339">MSLVEVFYPGNQKKREHCVRLMQEIYSAMERNFDATNDLIKIMHTHLKLQCDPLVLFKGKTIQENAENFSQKIREIQDLLRRPLQKCVNKIDPYIYKMLTSEELELSSIYEYLRIGGKTLDFGAQILLLSVAVAKTILHTVRKIVTRLGRLWVGTIILGVLLAGAIYSAIVGARERAMLESTEKELQGVVDTFVPESLRYTKEINRLEFKIEALQVNAVFHRLVYYVF</sequence>
<proteinExistence type="predicted"/>
<protein>
    <submittedName>
        <fullName evidence="2">Uncharacterized protein</fullName>
    </submittedName>
</protein>